<dbReference type="PANTHER" id="PTHR30007">
    <property type="entry name" value="PHP DOMAIN PROTEIN"/>
    <property type="match status" value="1"/>
</dbReference>
<feature type="region of interest" description="Disordered" evidence="1">
    <location>
        <begin position="1"/>
        <end position="31"/>
    </location>
</feature>
<evidence type="ECO:0000256" key="1">
    <source>
        <dbReference type="SAM" id="MobiDB-lite"/>
    </source>
</evidence>
<gene>
    <name evidence="3" type="ORF">GCM10010384_48720</name>
</gene>
<comment type="caution">
    <text evidence="3">The sequence shown here is derived from an EMBL/GenBank/DDBJ whole genome shotgun (WGS) entry which is preliminary data.</text>
</comment>
<dbReference type="InterPro" id="IPR002559">
    <property type="entry name" value="Transposase_11"/>
</dbReference>
<evidence type="ECO:0000259" key="2">
    <source>
        <dbReference type="Pfam" id="PF01609"/>
    </source>
</evidence>
<protein>
    <recommendedName>
        <fullName evidence="2">Transposase IS4-like domain-containing protein</fullName>
    </recommendedName>
</protein>
<keyword evidence="4" id="KW-1185">Reference proteome</keyword>
<dbReference type="EMBL" id="BMWE01000014">
    <property type="protein sequence ID" value="GGY35706.1"/>
    <property type="molecule type" value="Genomic_DNA"/>
</dbReference>
<feature type="domain" description="Transposase IS4-like" evidence="2">
    <location>
        <begin position="28"/>
        <end position="96"/>
    </location>
</feature>
<reference evidence="4" key="1">
    <citation type="journal article" date="2019" name="Int. J. Syst. Evol. Microbiol.">
        <title>The Global Catalogue of Microorganisms (GCM) 10K type strain sequencing project: providing services to taxonomists for standard genome sequencing and annotation.</title>
        <authorList>
            <consortium name="The Broad Institute Genomics Platform"/>
            <consortium name="The Broad Institute Genome Sequencing Center for Infectious Disease"/>
            <person name="Wu L."/>
            <person name="Ma J."/>
        </authorList>
    </citation>
    <scope>NUCLEOTIDE SEQUENCE [LARGE SCALE GENOMIC DNA]</scope>
    <source>
        <strain evidence="4">JCM 4957</strain>
    </source>
</reference>
<proteinExistence type="predicted"/>
<name>A0ABQ3A4M1_9ACTN</name>
<evidence type="ECO:0000313" key="3">
    <source>
        <dbReference type="EMBL" id="GGY35706.1"/>
    </source>
</evidence>
<organism evidence="3 4">
    <name type="scientific">Streptomyces djakartensis</name>
    <dbReference type="NCBI Taxonomy" id="68193"/>
    <lineage>
        <taxon>Bacteria</taxon>
        <taxon>Bacillati</taxon>
        <taxon>Actinomycetota</taxon>
        <taxon>Actinomycetes</taxon>
        <taxon>Kitasatosporales</taxon>
        <taxon>Streptomycetaceae</taxon>
        <taxon>Streptomyces</taxon>
    </lineage>
</organism>
<dbReference type="PANTHER" id="PTHR30007:SF0">
    <property type="entry name" value="TRANSPOSASE"/>
    <property type="match status" value="1"/>
</dbReference>
<dbReference type="Proteomes" id="UP000653308">
    <property type="component" value="Unassembled WGS sequence"/>
</dbReference>
<evidence type="ECO:0000313" key="4">
    <source>
        <dbReference type="Proteomes" id="UP000653308"/>
    </source>
</evidence>
<accession>A0ABQ3A4M1</accession>
<dbReference type="Pfam" id="PF01609">
    <property type="entry name" value="DDE_Tnp_1"/>
    <property type="match status" value="1"/>
</dbReference>
<sequence>MIRKGAQGARDCTTPCGPGSSGRGPKCQPTAGLIDSQSIRTADTVPCMTRGFDAGEKVKGRKRFIVTDTLGLLLTAHVVTASVQDRDGAKRSLLWTRLDHPTC</sequence>